<keyword evidence="4" id="KW-1185">Reference proteome</keyword>
<dbReference type="SUPFAM" id="SSF50952">
    <property type="entry name" value="Soluble quinoprotein glucose dehydrogenase"/>
    <property type="match status" value="1"/>
</dbReference>
<gene>
    <name evidence="3" type="ORF">PAF17_15670</name>
</gene>
<dbReference type="PROSITE" id="PS51257">
    <property type="entry name" value="PROKAR_LIPOPROTEIN"/>
    <property type="match status" value="1"/>
</dbReference>
<comment type="caution">
    <text evidence="3">The sequence shown here is derived from an EMBL/GenBank/DDBJ whole genome shotgun (WGS) entry which is preliminary data.</text>
</comment>
<dbReference type="Pfam" id="PF07995">
    <property type="entry name" value="GSDH"/>
    <property type="match status" value="1"/>
</dbReference>
<name>A0ABT4ZI02_9RHOB</name>
<dbReference type="Gene3D" id="2.120.10.30">
    <property type="entry name" value="TolB, C-terminal domain"/>
    <property type="match status" value="1"/>
</dbReference>
<organism evidence="3 4">
    <name type="scientific">Paracoccus onchidii</name>
    <dbReference type="NCBI Taxonomy" id="3017813"/>
    <lineage>
        <taxon>Bacteria</taxon>
        <taxon>Pseudomonadati</taxon>
        <taxon>Pseudomonadota</taxon>
        <taxon>Alphaproteobacteria</taxon>
        <taxon>Rhodobacterales</taxon>
        <taxon>Paracoccaceae</taxon>
        <taxon>Paracoccus</taxon>
    </lineage>
</organism>
<dbReference type="InterPro" id="IPR012938">
    <property type="entry name" value="Glc/Sorbosone_DH"/>
</dbReference>
<evidence type="ECO:0000313" key="4">
    <source>
        <dbReference type="Proteomes" id="UP001165641"/>
    </source>
</evidence>
<feature type="chain" id="PRO_5046507790" evidence="1">
    <location>
        <begin position="20"/>
        <end position="392"/>
    </location>
</feature>
<dbReference type="PANTHER" id="PTHR19328">
    <property type="entry name" value="HEDGEHOG-INTERACTING PROTEIN"/>
    <property type="match status" value="1"/>
</dbReference>
<sequence length="392" mass="42236">MKPFKILALTSLFAGCAAAQGFNGRPPNAPDQEPAFENQTRAPMMATYPVVKETVVGGLEHPWGMAQLPDDRWLVTERPGRLRLVGTDGSLSAPIGGLPKVDAQDQGGLLDVIVDPDFDRTRRLWVSFAERDPDNLTHVSVATGTLSEDGSMVEDASIIWRQTPFPSTLHYGSRLVLDGKGGLFVTTGERGGNDFRHSAQDLNTTLGKVVRIDPLTGAPMGRAGGEGALPEIWSWGHRNMQGAALSPAGELWTTEHGPMGGDELNKPEAGRNYGWPDVSYGTEYNGDQVTGGLTQKAGTEQPVYYWDPVIAPSGLVFYQGDMFPDWNGDLLAGGLQTSSLIRLKLSGDRVVGEARYLKNVGRVRDVDVAHDGAIMILTDAEDGALIRVSSVR</sequence>
<reference evidence="3" key="1">
    <citation type="submission" date="2022-12" db="EMBL/GenBank/DDBJ databases">
        <title>Paracoccus onchidii sp. nov., isolated from a marine invertebrate from the South China Sea.</title>
        <authorList>
            <person name="Xu S."/>
            <person name="Liu Z."/>
            <person name="Xu Y."/>
        </authorList>
    </citation>
    <scope>NUCLEOTIDE SEQUENCE</scope>
    <source>
        <strain evidence="3">Z330</strain>
    </source>
</reference>
<evidence type="ECO:0000313" key="3">
    <source>
        <dbReference type="EMBL" id="MDB6178932.1"/>
    </source>
</evidence>
<proteinExistence type="predicted"/>
<dbReference type="RefSeq" id="WP_271890046.1">
    <property type="nucleotide sequence ID" value="NZ_JAQBIE010000022.1"/>
</dbReference>
<feature type="signal peptide" evidence="1">
    <location>
        <begin position="1"/>
        <end position="19"/>
    </location>
</feature>
<evidence type="ECO:0000256" key="1">
    <source>
        <dbReference type="SAM" id="SignalP"/>
    </source>
</evidence>
<dbReference type="PANTHER" id="PTHR19328:SF75">
    <property type="entry name" value="ALDOSE SUGAR DEHYDROGENASE YLII"/>
    <property type="match status" value="1"/>
</dbReference>
<accession>A0ABT4ZI02</accession>
<dbReference type="InterPro" id="IPR011041">
    <property type="entry name" value="Quinoprot_gluc/sorb_DH_b-prop"/>
</dbReference>
<feature type="domain" description="Glucose/Sorbosone dehydrogenase" evidence="2">
    <location>
        <begin position="59"/>
        <end position="387"/>
    </location>
</feature>
<dbReference type="Proteomes" id="UP001165641">
    <property type="component" value="Unassembled WGS sequence"/>
</dbReference>
<evidence type="ECO:0000259" key="2">
    <source>
        <dbReference type="Pfam" id="PF07995"/>
    </source>
</evidence>
<protein>
    <submittedName>
        <fullName evidence="3">PQQ-dependent sugar dehydrogenase</fullName>
    </submittedName>
</protein>
<keyword evidence="1" id="KW-0732">Signal</keyword>
<dbReference type="EMBL" id="JAQBIE010000022">
    <property type="protein sequence ID" value="MDB6178932.1"/>
    <property type="molecule type" value="Genomic_DNA"/>
</dbReference>
<dbReference type="InterPro" id="IPR011042">
    <property type="entry name" value="6-blade_b-propeller_TolB-like"/>
</dbReference>